<evidence type="ECO:0000313" key="2">
    <source>
        <dbReference type="Proteomes" id="UP000005387"/>
    </source>
</evidence>
<protein>
    <submittedName>
        <fullName evidence="1">Uncharacterized protein</fullName>
    </submittedName>
</protein>
<proteinExistence type="predicted"/>
<name>E0I6R2_9BACL</name>
<dbReference type="OrthoDB" id="2627803at2"/>
<keyword evidence="2" id="KW-1185">Reference proteome</keyword>
<gene>
    <name evidence="1" type="ORF">PaecuDRAFT_1334</name>
</gene>
<dbReference type="EMBL" id="AEDD01000003">
    <property type="protein sequence ID" value="EFM11728.1"/>
    <property type="molecule type" value="Genomic_DNA"/>
</dbReference>
<sequence length="63" mass="6846">MIGVNVTVVTTAYGQLAVIGTLTRVGSDYALIAFEENQALYELRIPFVNIAYVHANPCGWITS</sequence>
<dbReference type="AlphaFoldDB" id="E0I6R2"/>
<dbReference type="Proteomes" id="UP000005387">
    <property type="component" value="Unassembled WGS sequence"/>
</dbReference>
<reference evidence="1 2" key="1">
    <citation type="submission" date="2010-07" db="EMBL/GenBank/DDBJ databases">
        <title>The draft genome of Paenibacillus curdlanolyticus YK9.</title>
        <authorList>
            <consortium name="US DOE Joint Genome Institute (JGI-PGF)"/>
            <person name="Lucas S."/>
            <person name="Copeland A."/>
            <person name="Lapidus A."/>
            <person name="Cheng J.-F."/>
            <person name="Bruce D."/>
            <person name="Goodwin L."/>
            <person name="Pitluck S."/>
            <person name="Land M.L."/>
            <person name="Hauser L."/>
            <person name="Chang Y.-J."/>
            <person name="Jeffries C."/>
            <person name="Anderson I.J."/>
            <person name="Johnson E."/>
            <person name="Loganathan U."/>
            <person name="Mulhopadhyay B."/>
            <person name="Kyrpides N."/>
            <person name="Woyke T.J."/>
        </authorList>
    </citation>
    <scope>NUCLEOTIDE SEQUENCE [LARGE SCALE GENOMIC DNA]</scope>
    <source>
        <strain evidence="1 2">YK9</strain>
    </source>
</reference>
<dbReference type="RefSeq" id="WP_006037347.1">
    <property type="nucleotide sequence ID" value="NZ_AEDD01000003.1"/>
</dbReference>
<organism evidence="1 2">
    <name type="scientific">Paenibacillus curdlanolyticus YK9</name>
    <dbReference type="NCBI Taxonomy" id="717606"/>
    <lineage>
        <taxon>Bacteria</taxon>
        <taxon>Bacillati</taxon>
        <taxon>Bacillota</taxon>
        <taxon>Bacilli</taxon>
        <taxon>Bacillales</taxon>
        <taxon>Paenibacillaceae</taxon>
        <taxon>Paenibacillus</taxon>
    </lineage>
</organism>
<evidence type="ECO:0000313" key="1">
    <source>
        <dbReference type="EMBL" id="EFM11728.1"/>
    </source>
</evidence>
<dbReference type="STRING" id="717606.PaecuDRAFT_1334"/>
<accession>E0I6R2</accession>